<dbReference type="OMA" id="ITDQEAG"/>
<gene>
    <name evidence="3" type="primary">Dgri\GH16176</name>
    <name evidence="3" type="ORF">Dgri_GH16176</name>
</gene>
<dbReference type="NCBIfam" id="TIGR00756">
    <property type="entry name" value="PPR"/>
    <property type="match status" value="2"/>
</dbReference>
<dbReference type="InParanoid" id="B4IWZ9"/>
<dbReference type="PANTHER" id="PTHR24014">
    <property type="entry name" value="2-OXOGLUTARATE AND IRON-DEPENDENT OXYGENASE DOMAIN-CONTAINING PROTEIN 2"/>
    <property type="match status" value="1"/>
</dbReference>
<dbReference type="Pfam" id="PF13041">
    <property type="entry name" value="PPR_2"/>
    <property type="match status" value="2"/>
</dbReference>
<dbReference type="FunFam" id="1.25.40.10:FF:001555">
    <property type="entry name" value="GD13877"/>
    <property type="match status" value="1"/>
</dbReference>
<dbReference type="eggNOG" id="KOG4197">
    <property type="taxonomic scope" value="Eukaryota"/>
</dbReference>
<feature type="repeat" description="PPR" evidence="1">
    <location>
        <begin position="266"/>
        <end position="300"/>
    </location>
</feature>
<accession>B4IWZ9</accession>
<keyword evidence="4" id="KW-1185">Reference proteome</keyword>
<evidence type="ECO:0000313" key="3">
    <source>
        <dbReference type="EMBL" id="EDV96305.1"/>
    </source>
</evidence>
<dbReference type="Proteomes" id="UP000001070">
    <property type="component" value="Unassembled WGS sequence"/>
</dbReference>
<organism evidence="4">
    <name type="scientific">Drosophila grimshawi</name>
    <name type="common">Hawaiian fruit fly</name>
    <name type="synonym">Idiomyia grimshawi</name>
    <dbReference type="NCBI Taxonomy" id="7222"/>
    <lineage>
        <taxon>Eukaryota</taxon>
        <taxon>Metazoa</taxon>
        <taxon>Ecdysozoa</taxon>
        <taxon>Arthropoda</taxon>
        <taxon>Hexapoda</taxon>
        <taxon>Insecta</taxon>
        <taxon>Pterygota</taxon>
        <taxon>Neoptera</taxon>
        <taxon>Endopterygota</taxon>
        <taxon>Diptera</taxon>
        <taxon>Brachycera</taxon>
        <taxon>Muscomorpha</taxon>
        <taxon>Ephydroidea</taxon>
        <taxon>Drosophilidae</taxon>
        <taxon>Drosophila</taxon>
        <taxon>Hawaiian Drosophila</taxon>
    </lineage>
</organism>
<dbReference type="EMBL" id="CH916366">
    <property type="protein sequence ID" value="EDV96305.1"/>
    <property type="molecule type" value="Genomic_DNA"/>
</dbReference>
<sequence>MALRFFGAALMPHIRHLQQHTTGRSLHANGILGLQTQITNRCWKQSRLLHVRITDQEAGLQTKRESNRSANPFQDRTLEEQPSEVPRQRMRSKIQRTEQLSRVDEVITTKETVTDFGDPDTFGDAKFSDTQTQDAGDVQEEEFISRPSRHSRKLRTKEYASLIKEHLNARRINEAIAVLEVRMLREDRVKPENYIYNLLISGCAKAGYTRKAFTLYTKMRQRGLKVTGGTYTSLFNACANAPTQLDGLAKARQLRENMLEKGYEPNVKNYNAMIKAYGRCGDIQTAYMLADELLERQLPLNADSFNFLLQACASDEQQGFRHALLTWHKMLKRGISPDFYSFNAMLRCVRDCGFGDLQDMQLVLEQIAPDAVSTKPEQLTATTIPTDSLPTTGNSSAQLELANSPSDQLELPNLLLPRPQLGSLVALTEVTRAHERFLLLGGITGYLELMKLHKVTPNIECFTTILEVIPPTNAAEKQLLSFVRKIGLKADIDFFNILIKKRSMRFDYESAREVLSMIRTAGLQPDIVTYGVLALGCRSQDQARELLQQMQAAGIRMNMPILGAMLRQGCAQKSFAYINEIMQLSLEESIQPNEAFLRHLHNFHRGCARAIDARHPSTKTEAFKKGHSKFCDKYRLFYEEHGLSGLKLEDAVAKLKQRPYAQFKESPVTGLETAKHEQVKRKTKIRKYIKKIKIDELQDDPHLSEPVKRIE</sequence>
<dbReference type="InterPro" id="IPR002885">
    <property type="entry name" value="PPR_rpt"/>
</dbReference>
<feature type="repeat" description="PPR" evidence="1">
    <location>
        <begin position="192"/>
        <end position="226"/>
    </location>
</feature>
<dbReference type="GO" id="GO:0005759">
    <property type="term" value="C:mitochondrial matrix"/>
    <property type="evidence" value="ECO:0007669"/>
    <property type="project" value="TreeGrafter"/>
</dbReference>
<dbReference type="KEGG" id="dgr:6558665"/>
<feature type="region of interest" description="Disordered" evidence="2">
    <location>
        <begin position="114"/>
        <end position="137"/>
    </location>
</feature>
<reference evidence="3 4" key="1">
    <citation type="journal article" date="2007" name="Nature">
        <title>Evolution of genes and genomes on the Drosophila phylogeny.</title>
        <authorList>
            <consortium name="Drosophila 12 Genomes Consortium"/>
            <person name="Clark A.G."/>
            <person name="Eisen M.B."/>
            <person name="Smith D.R."/>
            <person name="Bergman C.M."/>
            <person name="Oliver B."/>
            <person name="Markow T.A."/>
            <person name="Kaufman T.C."/>
            <person name="Kellis M."/>
            <person name="Gelbart W."/>
            <person name="Iyer V.N."/>
            <person name="Pollard D.A."/>
            <person name="Sackton T.B."/>
            <person name="Larracuente A.M."/>
            <person name="Singh N.D."/>
            <person name="Abad J.P."/>
            <person name="Abt D.N."/>
            <person name="Adryan B."/>
            <person name="Aguade M."/>
            <person name="Akashi H."/>
            <person name="Anderson W.W."/>
            <person name="Aquadro C.F."/>
            <person name="Ardell D.H."/>
            <person name="Arguello R."/>
            <person name="Artieri C.G."/>
            <person name="Barbash D.A."/>
            <person name="Barker D."/>
            <person name="Barsanti P."/>
            <person name="Batterham P."/>
            <person name="Batzoglou S."/>
            <person name="Begun D."/>
            <person name="Bhutkar A."/>
            <person name="Blanco E."/>
            <person name="Bosak S.A."/>
            <person name="Bradley R.K."/>
            <person name="Brand A.D."/>
            <person name="Brent M.R."/>
            <person name="Brooks A.N."/>
            <person name="Brown R.H."/>
            <person name="Butlin R.K."/>
            <person name="Caggese C."/>
            <person name="Calvi B.R."/>
            <person name="Bernardo de Carvalho A."/>
            <person name="Caspi A."/>
            <person name="Castrezana S."/>
            <person name="Celniker S.E."/>
            <person name="Chang J.L."/>
            <person name="Chapple C."/>
            <person name="Chatterji S."/>
            <person name="Chinwalla A."/>
            <person name="Civetta A."/>
            <person name="Clifton S.W."/>
            <person name="Comeron J.M."/>
            <person name="Costello J.C."/>
            <person name="Coyne J.A."/>
            <person name="Daub J."/>
            <person name="David R.G."/>
            <person name="Delcher A.L."/>
            <person name="Delehaunty K."/>
            <person name="Do C.B."/>
            <person name="Ebling H."/>
            <person name="Edwards K."/>
            <person name="Eickbush T."/>
            <person name="Evans J.D."/>
            <person name="Filipski A."/>
            <person name="Findeiss S."/>
            <person name="Freyhult E."/>
            <person name="Fulton L."/>
            <person name="Fulton R."/>
            <person name="Garcia A.C."/>
            <person name="Gardiner A."/>
            <person name="Garfield D.A."/>
            <person name="Garvin B.E."/>
            <person name="Gibson G."/>
            <person name="Gilbert D."/>
            <person name="Gnerre S."/>
            <person name="Godfrey J."/>
            <person name="Good R."/>
            <person name="Gotea V."/>
            <person name="Gravely B."/>
            <person name="Greenberg A.J."/>
            <person name="Griffiths-Jones S."/>
            <person name="Gross S."/>
            <person name="Guigo R."/>
            <person name="Gustafson E.A."/>
            <person name="Haerty W."/>
            <person name="Hahn M.W."/>
            <person name="Halligan D.L."/>
            <person name="Halpern A.L."/>
            <person name="Halter G.M."/>
            <person name="Han M.V."/>
            <person name="Heger A."/>
            <person name="Hillier L."/>
            <person name="Hinrichs A.S."/>
            <person name="Holmes I."/>
            <person name="Hoskins R.A."/>
            <person name="Hubisz M.J."/>
            <person name="Hultmark D."/>
            <person name="Huntley M.A."/>
            <person name="Jaffe D.B."/>
            <person name="Jagadeeshan S."/>
            <person name="Jeck W.R."/>
            <person name="Johnson J."/>
            <person name="Jones C.D."/>
            <person name="Jordan W.C."/>
            <person name="Karpen G.H."/>
            <person name="Kataoka E."/>
            <person name="Keightley P.D."/>
            <person name="Kheradpour P."/>
            <person name="Kirkness E.F."/>
            <person name="Koerich L.B."/>
            <person name="Kristiansen K."/>
            <person name="Kudrna D."/>
            <person name="Kulathinal R.J."/>
            <person name="Kumar S."/>
            <person name="Kwok R."/>
            <person name="Lander E."/>
            <person name="Langley C.H."/>
            <person name="Lapoint R."/>
            <person name="Lazzaro B.P."/>
            <person name="Lee S.J."/>
            <person name="Levesque L."/>
            <person name="Li R."/>
            <person name="Lin C.F."/>
            <person name="Lin M.F."/>
            <person name="Lindblad-Toh K."/>
            <person name="Llopart A."/>
            <person name="Long M."/>
            <person name="Low L."/>
            <person name="Lozovsky E."/>
            <person name="Lu J."/>
            <person name="Luo M."/>
            <person name="Machado C.A."/>
            <person name="Makalowski W."/>
            <person name="Marzo M."/>
            <person name="Matsuda M."/>
            <person name="Matzkin L."/>
            <person name="McAllister B."/>
            <person name="McBride C.S."/>
            <person name="McKernan B."/>
            <person name="McKernan K."/>
            <person name="Mendez-Lago M."/>
            <person name="Minx P."/>
            <person name="Mollenhauer M.U."/>
            <person name="Montooth K."/>
            <person name="Mount S.M."/>
            <person name="Mu X."/>
            <person name="Myers E."/>
            <person name="Negre B."/>
            <person name="Newfeld S."/>
            <person name="Nielsen R."/>
            <person name="Noor M.A."/>
            <person name="O'Grady P."/>
            <person name="Pachter L."/>
            <person name="Papaceit M."/>
            <person name="Parisi M.J."/>
            <person name="Parisi M."/>
            <person name="Parts L."/>
            <person name="Pedersen J.S."/>
            <person name="Pesole G."/>
            <person name="Phillippy A.M."/>
            <person name="Ponting C.P."/>
            <person name="Pop M."/>
            <person name="Porcelli D."/>
            <person name="Powell J.R."/>
            <person name="Prohaska S."/>
            <person name="Pruitt K."/>
            <person name="Puig M."/>
            <person name="Quesneville H."/>
            <person name="Ram K.R."/>
            <person name="Rand D."/>
            <person name="Rasmussen M.D."/>
            <person name="Reed L.K."/>
            <person name="Reenan R."/>
            <person name="Reily A."/>
            <person name="Remington K.A."/>
            <person name="Rieger T.T."/>
            <person name="Ritchie M.G."/>
            <person name="Robin C."/>
            <person name="Rogers Y.H."/>
            <person name="Rohde C."/>
            <person name="Rozas J."/>
            <person name="Rubenfield M.J."/>
            <person name="Ruiz A."/>
            <person name="Russo S."/>
            <person name="Salzberg S.L."/>
            <person name="Sanchez-Gracia A."/>
            <person name="Saranga D.J."/>
            <person name="Sato H."/>
            <person name="Schaeffer S.W."/>
            <person name="Schatz M.C."/>
            <person name="Schlenke T."/>
            <person name="Schwartz R."/>
            <person name="Segarra C."/>
            <person name="Singh R.S."/>
            <person name="Sirot L."/>
            <person name="Sirota M."/>
            <person name="Sisneros N.B."/>
            <person name="Smith C.D."/>
            <person name="Smith T.F."/>
            <person name="Spieth J."/>
            <person name="Stage D.E."/>
            <person name="Stark A."/>
            <person name="Stephan W."/>
            <person name="Strausberg R.L."/>
            <person name="Strempel S."/>
            <person name="Sturgill D."/>
            <person name="Sutton G."/>
            <person name="Sutton G.G."/>
            <person name="Tao W."/>
            <person name="Teichmann S."/>
            <person name="Tobari Y.N."/>
            <person name="Tomimura Y."/>
            <person name="Tsolas J.M."/>
            <person name="Valente V.L."/>
            <person name="Venter E."/>
            <person name="Venter J.C."/>
            <person name="Vicario S."/>
            <person name="Vieira F.G."/>
            <person name="Vilella A.J."/>
            <person name="Villasante A."/>
            <person name="Walenz B."/>
            <person name="Wang J."/>
            <person name="Wasserman M."/>
            <person name="Watts T."/>
            <person name="Wilson D."/>
            <person name="Wilson R.K."/>
            <person name="Wing R.A."/>
            <person name="Wolfner M.F."/>
            <person name="Wong A."/>
            <person name="Wong G.K."/>
            <person name="Wu C.I."/>
            <person name="Wu G."/>
            <person name="Yamamoto D."/>
            <person name="Yang H.P."/>
            <person name="Yang S.P."/>
            <person name="Yorke J.A."/>
            <person name="Yoshida K."/>
            <person name="Zdobnov E."/>
            <person name="Zhang P."/>
            <person name="Zhang Y."/>
            <person name="Zimin A.V."/>
            <person name="Baldwin J."/>
            <person name="Abdouelleil A."/>
            <person name="Abdulkadir J."/>
            <person name="Abebe A."/>
            <person name="Abera B."/>
            <person name="Abreu J."/>
            <person name="Acer S.C."/>
            <person name="Aftuck L."/>
            <person name="Alexander A."/>
            <person name="An P."/>
            <person name="Anderson E."/>
            <person name="Anderson S."/>
            <person name="Arachi H."/>
            <person name="Azer M."/>
            <person name="Bachantsang P."/>
            <person name="Barry A."/>
            <person name="Bayul T."/>
            <person name="Berlin A."/>
            <person name="Bessette D."/>
            <person name="Bloom T."/>
            <person name="Blye J."/>
            <person name="Boguslavskiy L."/>
            <person name="Bonnet C."/>
            <person name="Boukhgalter B."/>
            <person name="Bourzgui I."/>
            <person name="Brown A."/>
            <person name="Cahill P."/>
            <person name="Channer S."/>
            <person name="Cheshatsang Y."/>
            <person name="Chuda L."/>
            <person name="Citroen M."/>
            <person name="Collymore A."/>
            <person name="Cooke P."/>
            <person name="Costello M."/>
            <person name="D'Aco K."/>
            <person name="Daza R."/>
            <person name="De Haan G."/>
            <person name="DeGray S."/>
            <person name="DeMaso C."/>
            <person name="Dhargay N."/>
            <person name="Dooley K."/>
            <person name="Dooley E."/>
            <person name="Doricent M."/>
            <person name="Dorje P."/>
            <person name="Dorjee K."/>
            <person name="Dupes A."/>
            <person name="Elong R."/>
            <person name="Falk J."/>
            <person name="Farina A."/>
            <person name="Faro S."/>
            <person name="Ferguson D."/>
            <person name="Fisher S."/>
            <person name="Foley C.D."/>
            <person name="Franke A."/>
            <person name="Friedrich D."/>
            <person name="Gadbois L."/>
            <person name="Gearin G."/>
            <person name="Gearin C.R."/>
            <person name="Giannoukos G."/>
            <person name="Goode T."/>
            <person name="Graham J."/>
            <person name="Grandbois E."/>
            <person name="Grewal S."/>
            <person name="Gyaltsen K."/>
            <person name="Hafez N."/>
            <person name="Hagos B."/>
            <person name="Hall J."/>
            <person name="Henson C."/>
            <person name="Hollinger A."/>
            <person name="Honan T."/>
            <person name="Huard M.D."/>
            <person name="Hughes L."/>
            <person name="Hurhula B."/>
            <person name="Husby M.E."/>
            <person name="Kamat A."/>
            <person name="Kanga B."/>
            <person name="Kashin S."/>
            <person name="Khazanovich D."/>
            <person name="Kisner P."/>
            <person name="Lance K."/>
            <person name="Lara M."/>
            <person name="Lee W."/>
            <person name="Lennon N."/>
            <person name="Letendre F."/>
            <person name="LeVine R."/>
            <person name="Lipovsky A."/>
            <person name="Liu X."/>
            <person name="Liu J."/>
            <person name="Liu S."/>
            <person name="Lokyitsang T."/>
            <person name="Lokyitsang Y."/>
            <person name="Lubonja R."/>
            <person name="Lui A."/>
            <person name="MacDonald P."/>
            <person name="Magnisalis V."/>
            <person name="Maru K."/>
            <person name="Matthews C."/>
            <person name="McCusker W."/>
            <person name="McDonough S."/>
            <person name="Mehta T."/>
            <person name="Meldrim J."/>
            <person name="Meneus L."/>
            <person name="Mihai O."/>
            <person name="Mihalev A."/>
            <person name="Mihova T."/>
            <person name="Mittelman R."/>
            <person name="Mlenga V."/>
            <person name="Montmayeur A."/>
            <person name="Mulrain L."/>
            <person name="Navidi A."/>
            <person name="Naylor J."/>
            <person name="Negash T."/>
            <person name="Nguyen T."/>
            <person name="Nguyen N."/>
            <person name="Nicol R."/>
            <person name="Norbu C."/>
            <person name="Norbu N."/>
            <person name="Novod N."/>
            <person name="O'Neill B."/>
            <person name="Osman S."/>
            <person name="Markiewicz E."/>
            <person name="Oyono O.L."/>
            <person name="Patti C."/>
            <person name="Phunkhang P."/>
            <person name="Pierre F."/>
            <person name="Priest M."/>
            <person name="Raghuraman S."/>
            <person name="Rege F."/>
            <person name="Reyes R."/>
            <person name="Rise C."/>
            <person name="Rogov P."/>
            <person name="Ross K."/>
            <person name="Ryan E."/>
            <person name="Settipalli S."/>
            <person name="Shea T."/>
            <person name="Sherpa N."/>
            <person name="Shi L."/>
            <person name="Shih D."/>
            <person name="Sparrow T."/>
            <person name="Spaulding J."/>
            <person name="Stalker J."/>
            <person name="Stange-Thomann N."/>
            <person name="Stavropoulos S."/>
            <person name="Stone C."/>
            <person name="Strader C."/>
            <person name="Tesfaye S."/>
            <person name="Thomson T."/>
            <person name="Thoulutsang Y."/>
            <person name="Thoulutsang D."/>
            <person name="Topham K."/>
            <person name="Topping I."/>
            <person name="Tsamla T."/>
            <person name="Vassiliev H."/>
            <person name="Vo A."/>
            <person name="Wangchuk T."/>
            <person name="Wangdi T."/>
            <person name="Weiand M."/>
            <person name="Wilkinson J."/>
            <person name="Wilson A."/>
            <person name="Yadav S."/>
            <person name="Young G."/>
            <person name="Yu Q."/>
            <person name="Zembek L."/>
            <person name="Zhong D."/>
            <person name="Zimmer A."/>
            <person name="Zwirko Z."/>
            <person name="Jaffe D.B."/>
            <person name="Alvarez P."/>
            <person name="Brockman W."/>
            <person name="Butler J."/>
            <person name="Chin C."/>
            <person name="Gnerre S."/>
            <person name="Grabherr M."/>
            <person name="Kleber M."/>
            <person name="Mauceli E."/>
            <person name="MacCallum I."/>
        </authorList>
    </citation>
    <scope>NUCLEOTIDE SEQUENCE [LARGE SCALE GENOMIC DNA]</scope>
    <source>
        <strain evidence="4">Tucson 15287-2541.00</strain>
    </source>
</reference>
<evidence type="ECO:0000256" key="1">
    <source>
        <dbReference type="PROSITE-ProRule" id="PRU00708"/>
    </source>
</evidence>
<feature type="region of interest" description="Disordered" evidence="2">
    <location>
        <begin position="59"/>
        <end position="98"/>
    </location>
</feature>
<dbReference type="HOGENOM" id="CLU_021952_0_0_1"/>
<dbReference type="Gene3D" id="1.25.40.10">
    <property type="entry name" value="Tetratricopeptide repeat domain"/>
    <property type="match status" value="3"/>
</dbReference>
<dbReference type="PROSITE" id="PS51375">
    <property type="entry name" value="PPR"/>
    <property type="match status" value="3"/>
</dbReference>
<feature type="repeat" description="PPR" evidence="1">
    <location>
        <begin position="301"/>
        <end position="337"/>
    </location>
</feature>
<dbReference type="STRING" id="7222.B4IWZ9"/>
<feature type="region of interest" description="Disordered" evidence="2">
    <location>
        <begin position="375"/>
        <end position="402"/>
    </location>
</feature>
<dbReference type="GO" id="GO:0042780">
    <property type="term" value="P:tRNA 3'-end processing"/>
    <property type="evidence" value="ECO:0007669"/>
    <property type="project" value="TreeGrafter"/>
</dbReference>
<dbReference type="GO" id="GO:0000049">
    <property type="term" value="F:tRNA binding"/>
    <property type="evidence" value="ECO:0007669"/>
    <property type="project" value="TreeGrafter"/>
</dbReference>
<protein>
    <submittedName>
        <fullName evidence="3">GH16176</fullName>
    </submittedName>
</protein>
<dbReference type="OrthoDB" id="185373at2759"/>
<evidence type="ECO:0000256" key="2">
    <source>
        <dbReference type="SAM" id="MobiDB-lite"/>
    </source>
</evidence>
<dbReference type="PhylomeDB" id="B4IWZ9"/>
<dbReference type="PANTHER" id="PTHR24014:SF6">
    <property type="entry name" value="PENTATRICOPEPTIDE REPEAT-CONTAINING PROTEIN 1, MITOCHONDRIAL"/>
    <property type="match status" value="1"/>
</dbReference>
<dbReference type="InterPro" id="IPR011990">
    <property type="entry name" value="TPR-like_helical_dom_sf"/>
</dbReference>
<dbReference type="SMR" id="B4IWZ9"/>
<proteinExistence type="predicted"/>
<evidence type="ECO:0000313" key="4">
    <source>
        <dbReference type="Proteomes" id="UP000001070"/>
    </source>
</evidence>
<name>B4IWZ9_DROGR</name>
<dbReference type="FunFam" id="1.25.40.10:FF:000761">
    <property type="entry name" value="pentatricopeptide repeat-containing protein 1, mitochondrial"/>
    <property type="match status" value="1"/>
</dbReference>
<dbReference type="FunCoup" id="B4IWZ9">
    <property type="interactions" value="1496"/>
</dbReference>
<dbReference type="AlphaFoldDB" id="B4IWZ9"/>